<reference evidence="2" key="1">
    <citation type="submission" date="2021-01" db="EMBL/GenBank/DDBJ databases">
        <title>Adiantum capillus-veneris genome.</title>
        <authorList>
            <person name="Fang Y."/>
            <person name="Liao Q."/>
        </authorList>
    </citation>
    <scope>NUCLEOTIDE SEQUENCE</scope>
    <source>
        <strain evidence="2">H3</strain>
        <tissue evidence="2">Leaf</tissue>
    </source>
</reference>
<evidence type="ECO:0000313" key="2">
    <source>
        <dbReference type="EMBL" id="KAI5082643.1"/>
    </source>
</evidence>
<feature type="region of interest" description="Disordered" evidence="1">
    <location>
        <begin position="1"/>
        <end position="35"/>
    </location>
</feature>
<feature type="non-terminal residue" evidence="2">
    <location>
        <position position="1"/>
    </location>
</feature>
<dbReference type="Proteomes" id="UP000886520">
    <property type="component" value="Chromosome 2"/>
</dbReference>
<feature type="region of interest" description="Disordered" evidence="1">
    <location>
        <begin position="66"/>
        <end position="86"/>
    </location>
</feature>
<proteinExistence type="predicted"/>
<protein>
    <submittedName>
        <fullName evidence="2">Uncharacterized protein</fullName>
    </submittedName>
</protein>
<evidence type="ECO:0000313" key="3">
    <source>
        <dbReference type="Proteomes" id="UP000886520"/>
    </source>
</evidence>
<sequence>APQRPLGQKRARYRERERERERDTHTQIGRVPERGLSSSDLQRICAVKLLHVGAPAPSSFHHGSLHFKTDHTRPPQRHSHALPPQGAAHLPHLPGLCLRGLAQCRSPPPFLPRAATPRYRQRLAGGPFCRDPVCACPSLFRLRSFHKTAPLQGPVSAQPGSRWCRTRRRRPLSGGAPLESPRPLPHRGHERALRCSWLRPEQPVALAALLFYHSQHRHRRVAPCSAAVHLPGVLRLRGDRQPPLRGRRPERQMGDRADN</sequence>
<feature type="region of interest" description="Disordered" evidence="1">
    <location>
        <begin position="237"/>
        <end position="259"/>
    </location>
</feature>
<comment type="caution">
    <text evidence="2">The sequence shown here is derived from an EMBL/GenBank/DDBJ whole genome shotgun (WGS) entry which is preliminary data.</text>
</comment>
<organism evidence="2 3">
    <name type="scientific">Adiantum capillus-veneris</name>
    <name type="common">Maidenhair fern</name>
    <dbReference type="NCBI Taxonomy" id="13818"/>
    <lineage>
        <taxon>Eukaryota</taxon>
        <taxon>Viridiplantae</taxon>
        <taxon>Streptophyta</taxon>
        <taxon>Embryophyta</taxon>
        <taxon>Tracheophyta</taxon>
        <taxon>Polypodiopsida</taxon>
        <taxon>Polypodiidae</taxon>
        <taxon>Polypodiales</taxon>
        <taxon>Pteridineae</taxon>
        <taxon>Pteridaceae</taxon>
        <taxon>Vittarioideae</taxon>
        <taxon>Adiantum</taxon>
    </lineage>
</organism>
<evidence type="ECO:0000256" key="1">
    <source>
        <dbReference type="SAM" id="MobiDB-lite"/>
    </source>
</evidence>
<accession>A0A9D4ZP20</accession>
<feature type="compositionally biased region" description="Basic and acidic residues" evidence="1">
    <location>
        <begin position="14"/>
        <end position="25"/>
    </location>
</feature>
<gene>
    <name evidence="2" type="ORF">GOP47_0002386</name>
</gene>
<name>A0A9D4ZP20_ADICA</name>
<keyword evidence="3" id="KW-1185">Reference proteome</keyword>
<feature type="region of interest" description="Disordered" evidence="1">
    <location>
        <begin position="151"/>
        <end position="187"/>
    </location>
</feature>
<dbReference type="EMBL" id="JABFUD020000003">
    <property type="protein sequence ID" value="KAI5082643.1"/>
    <property type="molecule type" value="Genomic_DNA"/>
</dbReference>
<dbReference type="AlphaFoldDB" id="A0A9D4ZP20"/>